<dbReference type="eggNOG" id="COG0718">
    <property type="taxonomic scope" value="Bacteria"/>
</dbReference>
<dbReference type="SUPFAM" id="SSF82607">
    <property type="entry name" value="YbaB-like"/>
    <property type="match status" value="1"/>
</dbReference>
<dbReference type="InterPro" id="IPR004401">
    <property type="entry name" value="YbaB/EbfC"/>
</dbReference>
<dbReference type="PANTHER" id="PTHR33449:SF1">
    <property type="entry name" value="NUCLEOID-ASSOCIATED PROTEIN YBAB"/>
    <property type="match status" value="1"/>
</dbReference>
<dbReference type="RefSeq" id="WP_013252711.1">
    <property type="nucleotide sequence ID" value="NC_014364.1"/>
</dbReference>
<dbReference type="STRING" id="573413.Spirs_0087"/>
<dbReference type="Proteomes" id="UP000002318">
    <property type="component" value="Chromosome"/>
</dbReference>
<feature type="compositionally biased region" description="Low complexity" evidence="3">
    <location>
        <begin position="95"/>
        <end position="110"/>
    </location>
</feature>
<keyword evidence="1 2" id="KW-0238">DNA-binding</keyword>
<dbReference type="InterPro" id="IPR036894">
    <property type="entry name" value="YbaB-like_sf"/>
</dbReference>
<name>E1R8A3_SEDSS</name>
<dbReference type="NCBIfam" id="TIGR00103">
    <property type="entry name" value="DNA_YbaB_EbfC"/>
    <property type="match status" value="1"/>
</dbReference>
<proteinExistence type="inferred from homology"/>
<organism evidence="4 5">
    <name type="scientific">Sediminispirochaeta smaragdinae (strain DSM 11293 / JCM 15392 / SEBR 4228)</name>
    <name type="common">Spirochaeta smaragdinae</name>
    <dbReference type="NCBI Taxonomy" id="573413"/>
    <lineage>
        <taxon>Bacteria</taxon>
        <taxon>Pseudomonadati</taxon>
        <taxon>Spirochaetota</taxon>
        <taxon>Spirochaetia</taxon>
        <taxon>Spirochaetales</taxon>
        <taxon>Spirochaetaceae</taxon>
        <taxon>Sediminispirochaeta</taxon>
    </lineage>
</organism>
<protein>
    <recommendedName>
        <fullName evidence="2">Nucleoid-associated protein Spirs_0087</fullName>
    </recommendedName>
</protein>
<accession>E1R8A3</accession>
<evidence type="ECO:0000256" key="3">
    <source>
        <dbReference type="SAM" id="MobiDB-lite"/>
    </source>
</evidence>
<keyword evidence="2" id="KW-0963">Cytoplasm</keyword>
<evidence type="ECO:0000256" key="1">
    <source>
        <dbReference type="ARBA" id="ARBA00023125"/>
    </source>
</evidence>
<comment type="similarity">
    <text evidence="2">Belongs to the YbaB/EbfC family.</text>
</comment>
<dbReference type="OrthoDB" id="9795263at2"/>
<gene>
    <name evidence="4" type="ordered locus">Spirs_0087</name>
</gene>
<dbReference type="PIRSF" id="PIRSF004555">
    <property type="entry name" value="UCP004555"/>
    <property type="match status" value="1"/>
</dbReference>
<dbReference type="KEGG" id="ssm:Spirs_0087"/>
<dbReference type="GO" id="GO:0043590">
    <property type="term" value="C:bacterial nucleoid"/>
    <property type="evidence" value="ECO:0007669"/>
    <property type="project" value="UniProtKB-UniRule"/>
</dbReference>
<evidence type="ECO:0000256" key="2">
    <source>
        <dbReference type="HAMAP-Rule" id="MF_00274"/>
    </source>
</evidence>
<dbReference type="HAMAP" id="MF_00274">
    <property type="entry name" value="DNA_YbaB_EbfC"/>
    <property type="match status" value="1"/>
</dbReference>
<dbReference type="GO" id="GO:0003677">
    <property type="term" value="F:DNA binding"/>
    <property type="evidence" value="ECO:0007669"/>
    <property type="project" value="UniProtKB-UniRule"/>
</dbReference>
<evidence type="ECO:0000313" key="5">
    <source>
        <dbReference type="Proteomes" id="UP000002318"/>
    </source>
</evidence>
<comment type="subunit">
    <text evidence="2">Homodimer.</text>
</comment>
<dbReference type="HOGENOM" id="CLU_140930_0_1_12"/>
<evidence type="ECO:0000313" key="4">
    <source>
        <dbReference type="EMBL" id="ADK79247.1"/>
    </source>
</evidence>
<sequence length="110" mass="12043">MNPMDLFKNMQNLQSGMKDMQEQLKDIVVIGTAGGGMVVIEMNGQMQIIGVRIEREVVDPEDIGMLEDLVRAAFNDAFAKVREEMQNKLSGGLGNLNLPPDLLNNLGNPG</sequence>
<dbReference type="AlphaFoldDB" id="E1R8A3"/>
<dbReference type="PANTHER" id="PTHR33449">
    <property type="entry name" value="NUCLEOID-ASSOCIATED PROTEIN YBAB"/>
    <property type="match status" value="1"/>
</dbReference>
<dbReference type="Gene3D" id="3.30.1310.10">
    <property type="entry name" value="Nucleoid-associated protein YbaB-like domain"/>
    <property type="match status" value="1"/>
</dbReference>
<keyword evidence="5" id="KW-1185">Reference proteome</keyword>
<reference evidence="4 5" key="1">
    <citation type="journal article" date="2010" name="Stand. Genomic Sci.">
        <title>Complete genome sequence of Spirochaeta smaragdinae type strain (SEBR 4228).</title>
        <authorList>
            <person name="Mavromatis K."/>
            <person name="Yasawong M."/>
            <person name="Chertkov O."/>
            <person name="Lapidus A."/>
            <person name="Lucas S."/>
            <person name="Nolan M."/>
            <person name="Del Rio T.G."/>
            <person name="Tice H."/>
            <person name="Cheng J.F."/>
            <person name="Pitluck S."/>
            <person name="Liolios K."/>
            <person name="Ivanova N."/>
            <person name="Tapia R."/>
            <person name="Han C."/>
            <person name="Bruce D."/>
            <person name="Goodwin L."/>
            <person name="Pati A."/>
            <person name="Chen A."/>
            <person name="Palaniappan K."/>
            <person name="Land M."/>
            <person name="Hauser L."/>
            <person name="Chang Y.J."/>
            <person name="Jeffries C.D."/>
            <person name="Detter J.C."/>
            <person name="Rohde M."/>
            <person name="Brambilla E."/>
            <person name="Spring S."/>
            <person name="Goker M."/>
            <person name="Sikorski J."/>
            <person name="Woyke T."/>
            <person name="Bristow J."/>
            <person name="Eisen J.A."/>
            <person name="Markowitz V."/>
            <person name="Hugenholtz P."/>
            <person name="Klenk H.P."/>
            <person name="Kyrpides N.C."/>
        </authorList>
    </citation>
    <scope>NUCLEOTIDE SEQUENCE [LARGE SCALE GENOMIC DNA]</scope>
    <source>
        <strain evidence="5">DSM 11293 / JCM 15392 / SEBR 4228</strain>
    </source>
</reference>
<comment type="subcellular location">
    <subcellularLocation>
        <location evidence="2">Cytoplasm</location>
        <location evidence="2">Nucleoid</location>
    </subcellularLocation>
</comment>
<feature type="region of interest" description="Disordered" evidence="3">
    <location>
        <begin position="90"/>
        <end position="110"/>
    </location>
</feature>
<dbReference type="EMBL" id="CP002116">
    <property type="protein sequence ID" value="ADK79247.1"/>
    <property type="molecule type" value="Genomic_DNA"/>
</dbReference>
<dbReference type="GO" id="GO:0005829">
    <property type="term" value="C:cytosol"/>
    <property type="evidence" value="ECO:0007669"/>
    <property type="project" value="TreeGrafter"/>
</dbReference>
<dbReference type="Pfam" id="PF02575">
    <property type="entry name" value="YbaB_DNA_bd"/>
    <property type="match status" value="1"/>
</dbReference>
<comment type="function">
    <text evidence="2">Binds to DNA and alters its conformation. May be involved in regulation of gene expression, nucleoid organization and DNA protection.</text>
</comment>